<accession>A0A2V3IJ09</accession>
<reference evidence="2 3" key="1">
    <citation type="journal article" date="2018" name="Mol. Biol. Evol.">
        <title>Analysis of the draft genome of the red seaweed Gracilariopsis chorda provides insights into genome size evolution in Rhodophyta.</title>
        <authorList>
            <person name="Lee J."/>
            <person name="Yang E.C."/>
            <person name="Graf L."/>
            <person name="Yang J.H."/>
            <person name="Qiu H."/>
            <person name="Zel Zion U."/>
            <person name="Chan C.X."/>
            <person name="Stephens T.G."/>
            <person name="Weber A.P.M."/>
            <person name="Boo G.H."/>
            <person name="Boo S.M."/>
            <person name="Kim K.M."/>
            <person name="Shin Y."/>
            <person name="Jung M."/>
            <person name="Lee S.J."/>
            <person name="Yim H.S."/>
            <person name="Lee J.H."/>
            <person name="Bhattacharya D."/>
            <person name="Yoon H.S."/>
        </authorList>
    </citation>
    <scope>NUCLEOTIDE SEQUENCE [LARGE SCALE GENOMIC DNA]</scope>
    <source>
        <strain evidence="2 3">SKKU-2015</strain>
        <tissue evidence="2">Whole body</tissue>
    </source>
</reference>
<comment type="caution">
    <text evidence="2">The sequence shown here is derived from an EMBL/GenBank/DDBJ whole genome shotgun (WGS) entry which is preliminary data.</text>
</comment>
<dbReference type="GO" id="GO:0005544">
    <property type="term" value="F:calcium-dependent phospholipid binding"/>
    <property type="evidence" value="ECO:0007669"/>
    <property type="project" value="InterPro"/>
</dbReference>
<dbReference type="OrthoDB" id="5855668at2759"/>
<dbReference type="EMBL" id="NBIV01000177">
    <property type="protein sequence ID" value="PXF42067.1"/>
    <property type="molecule type" value="Genomic_DNA"/>
</dbReference>
<dbReference type="GO" id="GO:0005886">
    <property type="term" value="C:plasma membrane"/>
    <property type="evidence" value="ECO:0007669"/>
    <property type="project" value="TreeGrafter"/>
</dbReference>
<name>A0A2V3IJ09_9FLOR</name>
<evidence type="ECO:0000313" key="3">
    <source>
        <dbReference type="Proteomes" id="UP000247409"/>
    </source>
</evidence>
<dbReference type="Pfam" id="PF00168">
    <property type="entry name" value="C2"/>
    <property type="match status" value="1"/>
</dbReference>
<sequence length="400" mass="45543">MHLPHLAQIELRFSANNLANKDLFSLSDPFLVCHTLRNGLPVDRIGRTETVRDDLNPLWATTISFTYDPLENASSALLIDIFDRDSPSDTALSKHDFLGRAVLRISRLLSAPNARLDIPLAPAKDILFPATTTISLVTDSNSEEERLARDSMLYVDTNPSPRQTNDLRRATTSSRASKNVTGTLSVFAEVLSPQQGNTFIFRVSSAMLRDASTLGRRVTQFYEVQRERIEGDRTSWSVVYRSKDGLTVNANNYVVFDEFAMAERQLHNMNPKRRLRIAFYKRHTRKQHELISYINTSMHDIMQSRFRLHDVAIPLEGRYGDEDALGNVLIRRIDKWEHPPIVPDVSDAASSSSSTDRTATVYVHLRADHFLHKRFVSSLNDSPRNVSRRLRQLPAFITMH</sequence>
<dbReference type="PANTHER" id="PTHR10857">
    <property type="entry name" value="COPINE"/>
    <property type="match status" value="1"/>
</dbReference>
<gene>
    <name evidence="2" type="ORF">BWQ96_08173</name>
</gene>
<dbReference type="Gene3D" id="2.60.40.150">
    <property type="entry name" value="C2 domain"/>
    <property type="match status" value="1"/>
</dbReference>
<dbReference type="Proteomes" id="UP000247409">
    <property type="component" value="Unassembled WGS sequence"/>
</dbReference>
<proteinExistence type="predicted"/>
<evidence type="ECO:0000313" key="2">
    <source>
        <dbReference type="EMBL" id="PXF42067.1"/>
    </source>
</evidence>
<evidence type="ECO:0000259" key="1">
    <source>
        <dbReference type="PROSITE" id="PS50004"/>
    </source>
</evidence>
<feature type="domain" description="C2" evidence="1">
    <location>
        <begin position="1"/>
        <end position="120"/>
    </location>
</feature>
<organism evidence="2 3">
    <name type="scientific">Gracilariopsis chorda</name>
    <dbReference type="NCBI Taxonomy" id="448386"/>
    <lineage>
        <taxon>Eukaryota</taxon>
        <taxon>Rhodophyta</taxon>
        <taxon>Florideophyceae</taxon>
        <taxon>Rhodymeniophycidae</taxon>
        <taxon>Gracilariales</taxon>
        <taxon>Gracilariaceae</taxon>
        <taxon>Gracilariopsis</taxon>
    </lineage>
</organism>
<dbReference type="AlphaFoldDB" id="A0A2V3IJ09"/>
<dbReference type="InterPro" id="IPR045052">
    <property type="entry name" value="Copine"/>
</dbReference>
<dbReference type="SMART" id="SM00239">
    <property type="entry name" value="C2"/>
    <property type="match status" value="1"/>
</dbReference>
<keyword evidence="3" id="KW-1185">Reference proteome</keyword>
<dbReference type="SUPFAM" id="SSF49562">
    <property type="entry name" value="C2 domain (Calcium/lipid-binding domain, CaLB)"/>
    <property type="match status" value="1"/>
</dbReference>
<protein>
    <submittedName>
        <fullName evidence="2">Copine-5</fullName>
    </submittedName>
</protein>
<dbReference type="PROSITE" id="PS50004">
    <property type="entry name" value="C2"/>
    <property type="match status" value="1"/>
</dbReference>
<dbReference type="InterPro" id="IPR000008">
    <property type="entry name" value="C2_dom"/>
</dbReference>
<dbReference type="GO" id="GO:0071277">
    <property type="term" value="P:cellular response to calcium ion"/>
    <property type="evidence" value="ECO:0007669"/>
    <property type="project" value="TreeGrafter"/>
</dbReference>
<dbReference type="STRING" id="448386.A0A2V3IJ09"/>
<dbReference type="PANTHER" id="PTHR10857:SF106">
    <property type="entry name" value="C2 DOMAIN-CONTAINING PROTEIN"/>
    <property type="match status" value="1"/>
</dbReference>
<dbReference type="CDD" id="cd04048">
    <property type="entry name" value="C2A_Copine"/>
    <property type="match status" value="1"/>
</dbReference>
<dbReference type="InterPro" id="IPR035892">
    <property type="entry name" value="C2_domain_sf"/>
</dbReference>